<organism evidence="2 3">
    <name type="scientific">Fusarium oxysporum f. sp. raphani 54005</name>
    <dbReference type="NCBI Taxonomy" id="1089458"/>
    <lineage>
        <taxon>Eukaryota</taxon>
        <taxon>Fungi</taxon>
        <taxon>Dikarya</taxon>
        <taxon>Ascomycota</taxon>
        <taxon>Pezizomycotina</taxon>
        <taxon>Sordariomycetes</taxon>
        <taxon>Hypocreomycetidae</taxon>
        <taxon>Hypocreales</taxon>
        <taxon>Nectriaceae</taxon>
        <taxon>Fusarium</taxon>
        <taxon>Fusarium oxysporum species complex</taxon>
    </lineage>
</organism>
<feature type="compositionally biased region" description="Low complexity" evidence="1">
    <location>
        <begin position="8"/>
        <end position="22"/>
    </location>
</feature>
<accession>X0BYU0</accession>
<dbReference type="AlphaFoldDB" id="X0BYU0"/>
<evidence type="ECO:0000313" key="3">
    <source>
        <dbReference type="Proteomes" id="UP000030663"/>
    </source>
</evidence>
<gene>
    <name evidence="2" type="ORF">FOQG_19541</name>
</gene>
<keyword evidence="3" id="KW-1185">Reference proteome</keyword>
<name>X0BYU0_FUSOX</name>
<evidence type="ECO:0000256" key="1">
    <source>
        <dbReference type="SAM" id="MobiDB-lite"/>
    </source>
</evidence>
<proteinExistence type="predicted"/>
<feature type="region of interest" description="Disordered" evidence="1">
    <location>
        <begin position="1"/>
        <end position="35"/>
    </location>
</feature>
<evidence type="ECO:0000313" key="2">
    <source>
        <dbReference type="EMBL" id="EXK75692.1"/>
    </source>
</evidence>
<dbReference type="Proteomes" id="UP000030663">
    <property type="component" value="Unassembled WGS sequence"/>
</dbReference>
<dbReference type="HOGENOM" id="CLU_3175463_0_0_1"/>
<dbReference type="EMBL" id="KI979915">
    <property type="protein sequence ID" value="EXK75692.1"/>
    <property type="molecule type" value="Genomic_DNA"/>
</dbReference>
<sequence length="47" mass="4899">MASREARSGISSGSVTKSLSTSAQSPGGWPAGDFRVSNHVPLRRLSL</sequence>
<protein>
    <submittedName>
        <fullName evidence="2">Uncharacterized protein</fullName>
    </submittedName>
</protein>
<reference evidence="2 3" key="1">
    <citation type="submission" date="2011-11" db="EMBL/GenBank/DDBJ databases">
        <title>The Genome Sequence of Fusarium oxysporum PHW815.</title>
        <authorList>
            <consortium name="The Broad Institute Genome Sequencing Platform"/>
            <person name="Ma L.-J."/>
            <person name="Gale L.R."/>
            <person name="Schwartz D.C."/>
            <person name="Zhou S."/>
            <person name="Corby-Kistler H."/>
            <person name="Young S.K."/>
            <person name="Zeng Q."/>
            <person name="Gargeya S."/>
            <person name="Fitzgerald M."/>
            <person name="Haas B."/>
            <person name="Abouelleil A."/>
            <person name="Alvarado L."/>
            <person name="Arachchi H.M."/>
            <person name="Berlin A."/>
            <person name="Brown A."/>
            <person name="Chapman S.B."/>
            <person name="Chen Z."/>
            <person name="Dunbar C."/>
            <person name="Freedman E."/>
            <person name="Gearin G."/>
            <person name="Goldberg J."/>
            <person name="Griggs A."/>
            <person name="Gujja S."/>
            <person name="Heiman D."/>
            <person name="Howarth C."/>
            <person name="Larson L."/>
            <person name="Lui A."/>
            <person name="MacDonald P.J.P."/>
            <person name="Montmayeur A."/>
            <person name="Murphy C."/>
            <person name="Neiman D."/>
            <person name="Pearson M."/>
            <person name="Priest M."/>
            <person name="Roberts A."/>
            <person name="Saif S."/>
            <person name="Shea T."/>
            <person name="Shenoy N."/>
            <person name="Sisk P."/>
            <person name="Stolte C."/>
            <person name="Sykes S."/>
            <person name="Wortman J."/>
            <person name="Nusbaum C."/>
            <person name="Birren B."/>
        </authorList>
    </citation>
    <scope>NUCLEOTIDE SEQUENCE [LARGE SCALE GENOMIC DNA]</scope>
    <source>
        <strain evidence="2 3">54005</strain>
    </source>
</reference>